<feature type="compositionally biased region" description="Polar residues" evidence="8">
    <location>
        <begin position="65"/>
        <end position="79"/>
    </location>
</feature>
<evidence type="ECO:0000313" key="11">
    <source>
        <dbReference type="Proteomes" id="UP001158576"/>
    </source>
</evidence>
<evidence type="ECO:0000256" key="5">
    <source>
        <dbReference type="ARBA" id="ARBA00023159"/>
    </source>
</evidence>
<organism evidence="10 11">
    <name type="scientific">Oikopleura dioica</name>
    <name type="common">Tunicate</name>
    <dbReference type="NCBI Taxonomy" id="34765"/>
    <lineage>
        <taxon>Eukaryota</taxon>
        <taxon>Metazoa</taxon>
        <taxon>Chordata</taxon>
        <taxon>Tunicata</taxon>
        <taxon>Appendicularia</taxon>
        <taxon>Copelata</taxon>
        <taxon>Oikopleuridae</taxon>
        <taxon>Oikopleura</taxon>
    </lineage>
</organism>
<keyword evidence="3" id="KW-0805">Transcription regulation</keyword>
<evidence type="ECO:0000256" key="7">
    <source>
        <dbReference type="ARBA" id="ARBA00023242"/>
    </source>
</evidence>
<proteinExistence type="predicted"/>
<dbReference type="InterPro" id="IPR020604">
    <property type="entry name" value="CTF/NFI_DNA-bd-dom"/>
</dbReference>
<evidence type="ECO:0000256" key="6">
    <source>
        <dbReference type="ARBA" id="ARBA00023163"/>
    </source>
</evidence>
<gene>
    <name evidence="10" type="ORF">OKIOD_LOCUS11217</name>
</gene>
<feature type="domain" description="CTF/NF-I" evidence="9">
    <location>
        <begin position="94"/>
        <end position="288"/>
    </location>
</feature>
<dbReference type="SMART" id="SM00523">
    <property type="entry name" value="DWA"/>
    <property type="match status" value="1"/>
</dbReference>
<dbReference type="PANTHER" id="PTHR11492:SF8">
    <property type="entry name" value="NUCLEAR FACTOR I, ISOFORM B"/>
    <property type="match status" value="1"/>
</dbReference>
<evidence type="ECO:0000259" key="9">
    <source>
        <dbReference type="PROSITE" id="PS51080"/>
    </source>
</evidence>
<feature type="compositionally biased region" description="Polar residues" evidence="8">
    <location>
        <begin position="89"/>
        <end position="99"/>
    </location>
</feature>
<sequence>MMMEDLEGNSNELFDRFLSRSGPPTAAHHLTLASVHALQPNDEIELNLMETYPNGQEASFIATQSRKISQNSSNGSVQYPSLMKENRPGSRSPSEQNGDQEWDEFHPFIEALLPHVKSFAYVWFNLQARKRKYLKKHEKRMPPEEERAQKEELLNEKAEVKQKWASRLLAKLRKDIRPEYREDFVLTITGRKPVCCILSNPDQKGKIRRIDCLRQADKVWRLDLVMVILFRGIPLESTDGERLSKCETCGQHSGLCVQPYHVSIKVRELDLFLANVVGQRDRLFSKDGEEAEEDPKDLSFGNRKLDFGVMGAADAFKTRGVFGVNEIYRLTKVPMVSPDMPLMLNSVDAAPYSYANNYAADRVGLNPVVGLQNQGSKRMKLSSTSPDELNGTEDSAQTDNNSHFNNSRPGSSDQSPLQSPRITAKTEAPDSTTIGNAARPPVSVATSMRFAASHPWPTVLNHQTFQMQQNLFQAVGNKDLKELALFTAPQPDGQLLSYTPVTTAGNRGWPIQAVVPLHSGSVPGLNPNEQLVTEERLFPTVADGIRTGAKE</sequence>
<dbReference type="Proteomes" id="UP001158576">
    <property type="component" value="Chromosome 1"/>
</dbReference>
<dbReference type="Pfam" id="PF03165">
    <property type="entry name" value="MH1"/>
    <property type="match status" value="1"/>
</dbReference>
<dbReference type="InterPro" id="IPR003619">
    <property type="entry name" value="MAD_homology1_Dwarfin-type"/>
</dbReference>
<keyword evidence="2" id="KW-0235">DNA replication</keyword>
<evidence type="ECO:0000256" key="1">
    <source>
        <dbReference type="ARBA" id="ARBA00004123"/>
    </source>
</evidence>
<dbReference type="InterPro" id="IPR019548">
    <property type="entry name" value="CTF/NFI_DNA-bd_N"/>
</dbReference>
<reference evidence="10 11" key="1">
    <citation type="submission" date="2021-04" db="EMBL/GenBank/DDBJ databases">
        <authorList>
            <person name="Bliznina A."/>
        </authorList>
    </citation>
    <scope>NUCLEOTIDE SEQUENCE [LARGE SCALE GENOMIC DNA]</scope>
</reference>
<keyword evidence="4" id="KW-0238">DNA-binding</keyword>
<evidence type="ECO:0000256" key="2">
    <source>
        <dbReference type="ARBA" id="ARBA00022705"/>
    </source>
</evidence>
<keyword evidence="6" id="KW-0804">Transcription</keyword>
<dbReference type="EMBL" id="OU015566">
    <property type="protein sequence ID" value="CAG5105785.1"/>
    <property type="molecule type" value="Genomic_DNA"/>
</dbReference>
<evidence type="ECO:0000256" key="8">
    <source>
        <dbReference type="SAM" id="MobiDB-lite"/>
    </source>
</evidence>
<feature type="region of interest" description="Disordered" evidence="8">
    <location>
        <begin position="374"/>
        <end position="439"/>
    </location>
</feature>
<evidence type="ECO:0000256" key="3">
    <source>
        <dbReference type="ARBA" id="ARBA00023015"/>
    </source>
</evidence>
<comment type="subcellular location">
    <subcellularLocation>
        <location evidence="1">Nucleus</location>
    </subcellularLocation>
</comment>
<keyword evidence="5" id="KW-0010">Activator</keyword>
<feature type="compositionally biased region" description="Polar residues" evidence="8">
    <location>
        <begin position="374"/>
        <end position="421"/>
    </location>
</feature>
<evidence type="ECO:0000256" key="4">
    <source>
        <dbReference type="ARBA" id="ARBA00023125"/>
    </source>
</evidence>
<keyword evidence="7" id="KW-0539">Nucleus</keyword>
<dbReference type="InterPro" id="IPR000647">
    <property type="entry name" value="CTF/NFI"/>
</dbReference>
<dbReference type="PROSITE" id="PS51080">
    <property type="entry name" value="CTF_NFI_2"/>
    <property type="match status" value="1"/>
</dbReference>
<evidence type="ECO:0000313" key="10">
    <source>
        <dbReference type="EMBL" id="CAG5105785.1"/>
    </source>
</evidence>
<protein>
    <submittedName>
        <fullName evidence="10">Oidioi.mRNA.OKI2018_I69.chr1.g2452.t1.cds</fullName>
    </submittedName>
</protein>
<keyword evidence="11" id="KW-1185">Reference proteome</keyword>
<dbReference type="PANTHER" id="PTHR11492">
    <property type="entry name" value="NUCLEAR FACTOR I"/>
    <property type="match status" value="1"/>
</dbReference>
<dbReference type="Pfam" id="PF10524">
    <property type="entry name" value="NfI_DNAbd_pre-N"/>
    <property type="match status" value="1"/>
</dbReference>
<name>A0ABN7SR41_OIKDI</name>
<feature type="region of interest" description="Disordered" evidence="8">
    <location>
        <begin position="65"/>
        <end position="100"/>
    </location>
</feature>
<accession>A0ABN7SR41</accession>